<reference evidence="1" key="1">
    <citation type="submission" date="2018-05" db="EMBL/GenBank/DDBJ databases">
        <authorList>
            <person name="Lanie J.A."/>
            <person name="Ng W.-L."/>
            <person name="Kazmierczak K.M."/>
            <person name="Andrzejewski T.M."/>
            <person name="Davidsen T.M."/>
            <person name="Wayne K.J."/>
            <person name="Tettelin H."/>
            <person name="Glass J.I."/>
            <person name="Rusch D."/>
            <person name="Podicherti R."/>
            <person name="Tsui H.-C.T."/>
            <person name="Winkler M.E."/>
        </authorList>
    </citation>
    <scope>NUCLEOTIDE SEQUENCE</scope>
</reference>
<feature type="non-terminal residue" evidence="1">
    <location>
        <position position="258"/>
    </location>
</feature>
<gene>
    <name evidence="1" type="ORF">METZ01_LOCUS119118</name>
</gene>
<evidence type="ECO:0008006" key="2">
    <source>
        <dbReference type="Google" id="ProtNLM"/>
    </source>
</evidence>
<organism evidence="1">
    <name type="scientific">marine metagenome</name>
    <dbReference type="NCBI Taxonomy" id="408172"/>
    <lineage>
        <taxon>unclassified sequences</taxon>
        <taxon>metagenomes</taxon>
        <taxon>ecological metagenomes</taxon>
    </lineage>
</organism>
<evidence type="ECO:0000313" key="1">
    <source>
        <dbReference type="EMBL" id="SVA66264.1"/>
    </source>
</evidence>
<dbReference type="InterPro" id="IPR014990">
    <property type="entry name" value="DUF1838"/>
</dbReference>
<sequence>MTMRMLQTSFINTPPDGKLDLDDLETNFMALMKIRGDISGKDFFFAFPGVAWAMVPQEQNYRAFRTLGLGAGRLEEVPEGWRIYSREVLLYMDPDTGEILSEWKNPFLGNRTVEVMQIANDPVNGVFQREGSGVLAPPYPYVAYGDDIVFQWDFYIMRPADMTRAEYPLYSAGNKEQHAELWGIHGRKSDVLNPDITSGQCVMSWSRVAPWLPFMEMGNKPGQMVFQSQAIKLMDGPQELPRYVLDYLEKNYPMYLSA</sequence>
<proteinExistence type="predicted"/>
<dbReference type="EMBL" id="UINC01015798">
    <property type="protein sequence ID" value="SVA66264.1"/>
    <property type="molecule type" value="Genomic_DNA"/>
</dbReference>
<accession>A0A381XNB7</accession>
<protein>
    <recommendedName>
        <fullName evidence="2">DUF1838 domain-containing protein</fullName>
    </recommendedName>
</protein>
<name>A0A381XNB7_9ZZZZ</name>
<dbReference type="AlphaFoldDB" id="A0A381XNB7"/>
<dbReference type="Pfam" id="PF08894">
    <property type="entry name" value="DUF1838"/>
    <property type="match status" value="1"/>
</dbReference>